<accession>A0A1C7D6B5</accession>
<dbReference type="Proteomes" id="UP000092698">
    <property type="component" value="Chromosome"/>
</dbReference>
<evidence type="ECO:0000313" key="1">
    <source>
        <dbReference type="EMBL" id="ANU07007.1"/>
    </source>
</evidence>
<dbReference type="EMBL" id="CP016545">
    <property type="protein sequence ID" value="ANU07007.1"/>
    <property type="molecule type" value="Genomic_DNA"/>
</dbReference>
<keyword evidence="2" id="KW-1185">Reference proteome</keyword>
<dbReference type="STRING" id="645517.A6F65_00685"/>
<dbReference type="KEGG" id="anh:A6F65_00685"/>
<proteinExistence type="predicted"/>
<dbReference type="AlphaFoldDB" id="A0A1C7D6B5"/>
<organism evidence="1 2">
    <name type="scientific">Paraurantiacibacter namhicola</name>
    <dbReference type="NCBI Taxonomy" id="645517"/>
    <lineage>
        <taxon>Bacteria</taxon>
        <taxon>Pseudomonadati</taxon>
        <taxon>Pseudomonadota</taxon>
        <taxon>Alphaproteobacteria</taxon>
        <taxon>Sphingomonadales</taxon>
        <taxon>Erythrobacteraceae</taxon>
        <taxon>Paraurantiacibacter</taxon>
    </lineage>
</organism>
<sequence>MADPALSITDEYVQNVLALVGCGISWPVAVSKSVQEQGLHPFDVTYVMTHGKVVETEKETADGANYVMIGRNCDEVQIRVEFWLDPNHFDVRILTVQRI</sequence>
<gene>
    <name evidence="1" type="ORF">A6F65_00685</name>
</gene>
<name>A0A1C7D6B5_9SPHN</name>
<protein>
    <submittedName>
        <fullName evidence="1">Uncharacterized protein</fullName>
    </submittedName>
</protein>
<dbReference type="RefSeq" id="WP_067785980.1">
    <property type="nucleotide sequence ID" value="NZ_CP016545.1"/>
</dbReference>
<evidence type="ECO:0000313" key="2">
    <source>
        <dbReference type="Proteomes" id="UP000092698"/>
    </source>
</evidence>
<reference evidence="1 2" key="1">
    <citation type="submission" date="2016-07" db="EMBL/GenBank/DDBJ databases">
        <title>Complete genome sequence of Altererythrobacter namhicola JCM 16345T, containing esterase-encoding genes.</title>
        <authorList>
            <person name="Cheng H."/>
            <person name="Wu Y.-H."/>
            <person name="Jian S.-L."/>
            <person name="Huo Y.-Y."/>
            <person name="Wang C.-S."/>
            <person name="Xu X.-W."/>
        </authorList>
    </citation>
    <scope>NUCLEOTIDE SEQUENCE [LARGE SCALE GENOMIC DNA]</scope>
    <source>
        <strain evidence="1 2">JCM 16345</strain>
    </source>
</reference>